<dbReference type="EMBL" id="JXJN01023663">
    <property type="status" value="NOT_ANNOTATED_CDS"/>
    <property type="molecule type" value="Genomic_DNA"/>
</dbReference>
<dbReference type="AlphaFoldDB" id="A0A1B0C0L3"/>
<evidence type="ECO:0000313" key="2">
    <source>
        <dbReference type="Proteomes" id="UP000092460"/>
    </source>
</evidence>
<dbReference type="EnsemblMetazoa" id="GPPI045991-RA">
    <property type="protein sequence ID" value="GPPI045991-PA"/>
    <property type="gene ID" value="GPPI045991"/>
</dbReference>
<accession>A0A1B0C0L3</accession>
<reference evidence="1" key="2">
    <citation type="submission" date="2020-05" db="UniProtKB">
        <authorList>
            <consortium name="EnsemblMetazoa"/>
        </authorList>
    </citation>
    <scope>IDENTIFICATION</scope>
    <source>
        <strain evidence="1">IAEA</strain>
    </source>
</reference>
<dbReference type="VEuPathDB" id="VectorBase:GPPI045991"/>
<dbReference type="Proteomes" id="UP000092460">
    <property type="component" value="Unassembled WGS sequence"/>
</dbReference>
<sequence length="195" mass="21524">MFLPGEEEKTHKSRSRSAKLIAAFDDDRRLLCFLWKTGRITVVLNQKKTIRDVHQEIGWNICFGDQIIWDHMLCCIVGGVLGCAIYDCVMLFQTVEICSEGRIILFNALQLLRYLVTILPYISLVILADGVGKNGSTVAVGALHKFIGPLAAAMVELFGLENSSVVGAEFNYNCRSNSSVLVLVLAIGTCALRNQ</sequence>
<protein>
    <submittedName>
        <fullName evidence="1">Uncharacterized protein</fullName>
    </submittedName>
</protein>
<organism evidence="1 2">
    <name type="scientific">Glossina palpalis gambiensis</name>
    <dbReference type="NCBI Taxonomy" id="67801"/>
    <lineage>
        <taxon>Eukaryota</taxon>
        <taxon>Metazoa</taxon>
        <taxon>Ecdysozoa</taxon>
        <taxon>Arthropoda</taxon>
        <taxon>Hexapoda</taxon>
        <taxon>Insecta</taxon>
        <taxon>Pterygota</taxon>
        <taxon>Neoptera</taxon>
        <taxon>Endopterygota</taxon>
        <taxon>Diptera</taxon>
        <taxon>Brachycera</taxon>
        <taxon>Muscomorpha</taxon>
        <taxon>Hippoboscoidea</taxon>
        <taxon>Glossinidae</taxon>
        <taxon>Glossina</taxon>
    </lineage>
</organism>
<reference evidence="2" key="1">
    <citation type="submission" date="2015-01" db="EMBL/GenBank/DDBJ databases">
        <authorList>
            <person name="Aksoy S."/>
            <person name="Warren W."/>
            <person name="Wilson R.K."/>
        </authorList>
    </citation>
    <scope>NUCLEOTIDE SEQUENCE [LARGE SCALE GENOMIC DNA]</scope>
    <source>
        <strain evidence="2">IAEA</strain>
    </source>
</reference>
<proteinExistence type="predicted"/>
<name>A0A1B0C0L3_9MUSC</name>
<dbReference type="EMBL" id="JXJN01023664">
    <property type="status" value="NOT_ANNOTATED_CDS"/>
    <property type="molecule type" value="Genomic_DNA"/>
</dbReference>
<evidence type="ECO:0000313" key="1">
    <source>
        <dbReference type="EnsemblMetazoa" id="GPPI045991-PA"/>
    </source>
</evidence>
<keyword evidence="2" id="KW-1185">Reference proteome</keyword>